<name>A0A182XR58_ANOQN</name>
<dbReference type="VEuPathDB" id="VectorBase:AQUA014341"/>
<protein>
    <submittedName>
        <fullName evidence="2">Uncharacterized protein</fullName>
    </submittedName>
</protein>
<dbReference type="EnsemblMetazoa" id="AQUA014341-RA">
    <property type="protein sequence ID" value="AQUA014341-PA"/>
    <property type="gene ID" value="AQUA014341"/>
</dbReference>
<keyword evidence="3" id="KW-1185">Reference proteome</keyword>
<evidence type="ECO:0000313" key="3">
    <source>
        <dbReference type="Proteomes" id="UP000076407"/>
    </source>
</evidence>
<dbReference type="Proteomes" id="UP000076407">
    <property type="component" value="Unassembled WGS sequence"/>
</dbReference>
<feature type="compositionally biased region" description="Polar residues" evidence="1">
    <location>
        <begin position="57"/>
        <end position="67"/>
    </location>
</feature>
<feature type="region of interest" description="Disordered" evidence="1">
    <location>
        <begin position="57"/>
        <end position="80"/>
    </location>
</feature>
<evidence type="ECO:0000313" key="2">
    <source>
        <dbReference type="EnsemblMetazoa" id="AQUA014341-PA"/>
    </source>
</evidence>
<proteinExistence type="predicted"/>
<dbReference type="AlphaFoldDB" id="A0A182XR58"/>
<reference evidence="2" key="1">
    <citation type="submission" date="2020-05" db="UniProtKB">
        <authorList>
            <consortium name="EnsemblMetazoa"/>
        </authorList>
    </citation>
    <scope>IDENTIFICATION</scope>
    <source>
        <strain evidence="2">SANGQUA</strain>
    </source>
</reference>
<sequence length="80" mass="9031">PPPPTPTTSQWPTERRYRGHTIAHRSKSGWCRSDRKGCVKAKVAKNAFIASYHFRHNTNTTFPSPRDTQPPGGRSLECVL</sequence>
<organism evidence="2 3">
    <name type="scientific">Anopheles quadriannulatus</name>
    <name type="common">Mosquito</name>
    <dbReference type="NCBI Taxonomy" id="34691"/>
    <lineage>
        <taxon>Eukaryota</taxon>
        <taxon>Metazoa</taxon>
        <taxon>Ecdysozoa</taxon>
        <taxon>Arthropoda</taxon>
        <taxon>Hexapoda</taxon>
        <taxon>Insecta</taxon>
        <taxon>Pterygota</taxon>
        <taxon>Neoptera</taxon>
        <taxon>Endopterygota</taxon>
        <taxon>Diptera</taxon>
        <taxon>Nematocera</taxon>
        <taxon>Culicoidea</taxon>
        <taxon>Culicidae</taxon>
        <taxon>Anophelinae</taxon>
        <taxon>Anopheles</taxon>
    </lineage>
</organism>
<accession>A0A182XR58</accession>
<evidence type="ECO:0000256" key="1">
    <source>
        <dbReference type="SAM" id="MobiDB-lite"/>
    </source>
</evidence>